<dbReference type="Gene3D" id="2.60.40.4070">
    <property type="match status" value="1"/>
</dbReference>
<protein>
    <recommendedName>
        <fullName evidence="1">Secretion system C-terminal sorting domain-containing protein</fullName>
    </recommendedName>
</protein>
<dbReference type="Pfam" id="PF18962">
    <property type="entry name" value="Por_Secre_tail"/>
    <property type="match status" value="1"/>
</dbReference>
<name>X1KNN2_9ZZZZ</name>
<feature type="non-terminal residue" evidence="2">
    <location>
        <position position="1"/>
    </location>
</feature>
<dbReference type="InterPro" id="IPR026444">
    <property type="entry name" value="Secre_tail"/>
</dbReference>
<evidence type="ECO:0000313" key="2">
    <source>
        <dbReference type="EMBL" id="GAH91754.1"/>
    </source>
</evidence>
<gene>
    <name evidence="2" type="ORF">S06H3_06258</name>
</gene>
<proteinExistence type="predicted"/>
<dbReference type="EMBL" id="BARV01002419">
    <property type="protein sequence ID" value="GAH91754.1"/>
    <property type="molecule type" value="Genomic_DNA"/>
</dbReference>
<reference evidence="2" key="1">
    <citation type="journal article" date="2014" name="Front. Microbiol.">
        <title>High frequency of phylogenetically diverse reductive dehalogenase-homologous genes in deep subseafloor sedimentary metagenomes.</title>
        <authorList>
            <person name="Kawai M."/>
            <person name="Futagami T."/>
            <person name="Toyoda A."/>
            <person name="Takaki Y."/>
            <person name="Nishi S."/>
            <person name="Hori S."/>
            <person name="Arai W."/>
            <person name="Tsubouchi T."/>
            <person name="Morono Y."/>
            <person name="Uchiyama I."/>
            <person name="Ito T."/>
            <person name="Fujiyama A."/>
            <person name="Inagaki F."/>
            <person name="Takami H."/>
        </authorList>
    </citation>
    <scope>NUCLEOTIDE SEQUENCE</scope>
    <source>
        <strain evidence="2">Expedition CK06-06</strain>
    </source>
</reference>
<sequence>DNGSEWWKTLDEFNGNQSSWTQASYPFNDYDGQTIRVRFRFVSDYNTTAEGWYIDDISVPTDIGVEERIIHSKTQIPLLQVHPNPFSKLINIKFQMQDVRSKKQDISLKIYDVSGRLIRIFDLASGVLPLASAVSWNGTDDRGQTLPVGVYFIKLNADNQEVIKKAILLR</sequence>
<organism evidence="2">
    <name type="scientific">marine sediment metagenome</name>
    <dbReference type="NCBI Taxonomy" id="412755"/>
    <lineage>
        <taxon>unclassified sequences</taxon>
        <taxon>metagenomes</taxon>
        <taxon>ecological metagenomes</taxon>
    </lineage>
</organism>
<dbReference type="Gene3D" id="2.60.120.260">
    <property type="entry name" value="Galactose-binding domain-like"/>
    <property type="match status" value="1"/>
</dbReference>
<evidence type="ECO:0000259" key="1">
    <source>
        <dbReference type="Pfam" id="PF18962"/>
    </source>
</evidence>
<dbReference type="NCBIfam" id="TIGR04183">
    <property type="entry name" value="Por_Secre_tail"/>
    <property type="match status" value="1"/>
</dbReference>
<feature type="domain" description="Secretion system C-terminal sorting" evidence="1">
    <location>
        <begin position="81"/>
        <end position="167"/>
    </location>
</feature>
<comment type="caution">
    <text evidence="2">The sequence shown here is derived from an EMBL/GenBank/DDBJ whole genome shotgun (WGS) entry which is preliminary data.</text>
</comment>
<accession>X1KNN2</accession>
<dbReference type="Pfam" id="PF20773">
    <property type="entry name" value="InhA-like_MAM"/>
    <property type="match status" value="1"/>
</dbReference>
<dbReference type="AlphaFoldDB" id="X1KNN2"/>